<reference evidence="1 2" key="1">
    <citation type="submission" date="2016-03" db="EMBL/GenBank/DDBJ databases">
        <title>Whole genome sequencing of Grifola frondosa 9006-11.</title>
        <authorList>
            <person name="Min B."/>
            <person name="Park H."/>
            <person name="Kim J.-G."/>
            <person name="Cho H."/>
            <person name="Oh Y.-L."/>
            <person name="Kong W.-S."/>
            <person name="Choi I.-G."/>
        </authorList>
    </citation>
    <scope>NUCLEOTIDE SEQUENCE [LARGE SCALE GENOMIC DNA]</scope>
    <source>
        <strain evidence="1 2">9006-11</strain>
    </source>
</reference>
<accession>A0A1C7M6J1</accession>
<comment type="caution">
    <text evidence="1">The sequence shown here is derived from an EMBL/GenBank/DDBJ whole genome shotgun (WGS) entry which is preliminary data.</text>
</comment>
<evidence type="ECO:0000313" key="2">
    <source>
        <dbReference type="Proteomes" id="UP000092993"/>
    </source>
</evidence>
<dbReference type="EMBL" id="LUGG01000013">
    <property type="protein sequence ID" value="OBZ70664.1"/>
    <property type="molecule type" value="Genomic_DNA"/>
</dbReference>
<dbReference type="Proteomes" id="UP000092993">
    <property type="component" value="Unassembled WGS sequence"/>
</dbReference>
<keyword evidence="2" id="KW-1185">Reference proteome</keyword>
<sequence>MNISPNLHHDRTPFPANDQFFFNFIDQKVFELIWRGNGPYAEWFLNIDEDCQMAANILEGQVLDGMRKLVPVSSPIPSQPDLTPQTPPALGVLLFRNGGFHTPRMLSLYTEIGGPQTQGDPSTPRTQMSVCRSIAMHLGIDSPSIILAHSSGSSDVFLNPDTDNVPIPCLFQCHAEEPDF</sequence>
<gene>
    <name evidence="1" type="ORF">A0H81_09183</name>
</gene>
<protein>
    <submittedName>
        <fullName evidence="1">Uncharacterized protein</fullName>
    </submittedName>
</protein>
<evidence type="ECO:0000313" key="1">
    <source>
        <dbReference type="EMBL" id="OBZ70664.1"/>
    </source>
</evidence>
<organism evidence="1 2">
    <name type="scientific">Grifola frondosa</name>
    <name type="common">Maitake</name>
    <name type="synonym">Polyporus frondosus</name>
    <dbReference type="NCBI Taxonomy" id="5627"/>
    <lineage>
        <taxon>Eukaryota</taxon>
        <taxon>Fungi</taxon>
        <taxon>Dikarya</taxon>
        <taxon>Basidiomycota</taxon>
        <taxon>Agaricomycotina</taxon>
        <taxon>Agaricomycetes</taxon>
        <taxon>Polyporales</taxon>
        <taxon>Grifolaceae</taxon>
        <taxon>Grifola</taxon>
    </lineage>
</organism>
<name>A0A1C7M6J1_GRIFR</name>
<proteinExistence type="predicted"/>
<dbReference type="AlphaFoldDB" id="A0A1C7M6J1"/>